<comment type="caution">
    <text evidence="2">The sequence shown here is derived from an EMBL/GenBank/DDBJ whole genome shotgun (WGS) entry which is preliminary data.</text>
</comment>
<feature type="compositionally biased region" description="Polar residues" evidence="1">
    <location>
        <begin position="22"/>
        <end position="33"/>
    </location>
</feature>
<feature type="compositionally biased region" description="Basic and acidic residues" evidence="1">
    <location>
        <begin position="148"/>
        <end position="170"/>
    </location>
</feature>
<proteinExistence type="predicted"/>
<organism evidence="2 3">
    <name type="scientific">Gymnopilus dilepis</name>
    <dbReference type="NCBI Taxonomy" id="231916"/>
    <lineage>
        <taxon>Eukaryota</taxon>
        <taxon>Fungi</taxon>
        <taxon>Dikarya</taxon>
        <taxon>Basidiomycota</taxon>
        <taxon>Agaricomycotina</taxon>
        <taxon>Agaricomycetes</taxon>
        <taxon>Agaricomycetidae</taxon>
        <taxon>Agaricales</taxon>
        <taxon>Agaricineae</taxon>
        <taxon>Hymenogastraceae</taxon>
        <taxon>Gymnopilus</taxon>
    </lineage>
</organism>
<accession>A0A409WWE1</accession>
<feature type="compositionally biased region" description="Polar residues" evidence="1">
    <location>
        <begin position="1"/>
        <end position="13"/>
    </location>
</feature>
<feature type="region of interest" description="Disordered" evidence="1">
    <location>
        <begin position="108"/>
        <end position="170"/>
    </location>
</feature>
<feature type="region of interest" description="Disordered" evidence="1">
    <location>
        <begin position="1"/>
        <end position="75"/>
    </location>
</feature>
<sequence>MTTPVKAMNQSAVSGIRRTLESPVSSMQSTYQSPKMHEKSGDKPTWRLGQEEKKVRDGTRHQRQVTASGESRLGRKDSCRISAAAADNDLLGFASPYYNSGIRRLSRHTFSKPSTAENEQQKTKKHPATCTKAHATHPHIIHPRTKAKKQEAKSTLKIDSDKIDRSRKQHDYIDDDMTIEHEYLISAKGRSSTRISIYSISGSGEELGR</sequence>
<protein>
    <submittedName>
        <fullName evidence="2">Uncharacterized protein</fullName>
    </submittedName>
</protein>
<evidence type="ECO:0000313" key="2">
    <source>
        <dbReference type="EMBL" id="PPQ82789.1"/>
    </source>
</evidence>
<dbReference type="InParanoid" id="A0A409WWE1"/>
<feature type="compositionally biased region" description="Basic and acidic residues" evidence="1">
    <location>
        <begin position="35"/>
        <end position="60"/>
    </location>
</feature>
<dbReference type="Proteomes" id="UP000284706">
    <property type="component" value="Unassembled WGS sequence"/>
</dbReference>
<evidence type="ECO:0000313" key="3">
    <source>
        <dbReference type="Proteomes" id="UP000284706"/>
    </source>
</evidence>
<name>A0A409WWE1_9AGAR</name>
<feature type="compositionally biased region" description="Basic residues" evidence="1">
    <location>
        <begin position="134"/>
        <end position="147"/>
    </location>
</feature>
<evidence type="ECO:0000256" key="1">
    <source>
        <dbReference type="SAM" id="MobiDB-lite"/>
    </source>
</evidence>
<dbReference type="EMBL" id="NHYE01004703">
    <property type="protein sequence ID" value="PPQ82789.1"/>
    <property type="molecule type" value="Genomic_DNA"/>
</dbReference>
<dbReference type="AlphaFoldDB" id="A0A409WWE1"/>
<gene>
    <name evidence="2" type="ORF">CVT26_007932</name>
</gene>
<reference evidence="2 3" key="1">
    <citation type="journal article" date="2018" name="Evol. Lett.">
        <title>Horizontal gene cluster transfer increased hallucinogenic mushroom diversity.</title>
        <authorList>
            <person name="Reynolds H.T."/>
            <person name="Vijayakumar V."/>
            <person name="Gluck-Thaler E."/>
            <person name="Korotkin H.B."/>
            <person name="Matheny P.B."/>
            <person name="Slot J.C."/>
        </authorList>
    </citation>
    <scope>NUCLEOTIDE SEQUENCE [LARGE SCALE GENOMIC DNA]</scope>
    <source>
        <strain evidence="2 3">SRW20</strain>
    </source>
</reference>
<keyword evidence="3" id="KW-1185">Reference proteome</keyword>